<evidence type="ECO:0000256" key="3">
    <source>
        <dbReference type="ARBA" id="ARBA00012663"/>
    </source>
</evidence>
<dbReference type="RefSeq" id="WP_339575223.1">
    <property type="nucleotide sequence ID" value="NZ_JBBIAA010000012.1"/>
</dbReference>
<dbReference type="PANTHER" id="PTHR30480:SF13">
    <property type="entry name" value="BETA-HEXOSAMINIDASE"/>
    <property type="match status" value="1"/>
</dbReference>
<dbReference type="Pfam" id="PF00933">
    <property type="entry name" value="Glyco_hydro_3"/>
    <property type="match status" value="1"/>
</dbReference>
<evidence type="ECO:0000313" key="9">
    <source>
        <dbReference type="Proteomes" id="UP001387100"/>
    </source>
</evidence>
<dbReference type="InterPro" id="IPR006311">
    <property type="entry name" value="TAT_signal"/>
</dbReference>
<dbReference type="InterPro" id="IPR017853">
    <property type="entry name" value="GH"/>
</dbReference>
<accession>A0ABU8RLE5</accession>
<evidence type="ECO:0000256" key="4">
    <source>
        <dbReference type="ARBA" id="ARBA00022801"/>
    </source>
</evidence>
<comment type="catalytic activity">
    <reaction evidence="1">
        <text>Hydrolysis of terminal non-reducing N-acetyl-D-hexosamine residues in N-acetyl-beta-D-hexosaminides.</text>
        <dbReference type="EC" id="3.2.1.52"/>
    </reaction>
</comment>
<evidence type="ECO:0000256" key="6">
    <source>
        <dbReference type="SAM" id="SignalP"/>
    </source>
</evidence>
<dbReference type="Proteomes" id="UP001387100">
    <property type="component" value="Unassembled WGS sequence"/>
</dbReference>
<dbReference type="GO" id="GO:0016787">
    <property type="term" value="F:hydrolase activity"/>
    <property type="evidence" value="ECO:0007669"/>
    <property type="project" value="UniProtKB-KW"/>
</dbReference>
<keyword evidence="6" id="KW-0732">Signal</keyword>
<keyword evidence="5" id="KW-0326">Glycosidase</keyword>
<gene>
    <name evidence="8" type="ORF">WDZ17_11095</name>
</gene>
<dbReference type="InterPro" id="IPR050226">
    <property type="entry name" value="NagZ_Beta-hexosaminidase"/>
</dbReference>
<comment type="caution">
    <text evidence="8">The sequence shown here is derived from an EMBL/GenBank/DDBJ whole genome shotgun (WGS) entry which is preliminary data.</text>
</comment>
<dbReference type="PROSITE" id="PS51318">
    <property type="entry name" value="TAT"/>
    <property type="match status" value="1"/>
</dbReference>
<evidence type="ECO:0000256" key="2">
    <source>
        <dbReference type="ARBA" id="ARBA00005336"/>
    </source>
</evidence>
<feature type="chain" id="PRO_5045333942" description="beta-N-acetylhexosaminidase" evidence="6">
    <location>
        <begin position="24"/>
        <end position="382"/>
    </location>
</feature>
<feature type="domain" description="Glycoside hydrolase family 3 N-terminal" evidence="7">
    <location>
        <begin position="51"/>
        <end position="374"/>
    </location>
</feature>
<dbReference type="SUPFAM" id="SSF51445">
    <property type="entry name" value="(Trans)glycosidases"/>
    <property type="match status" value="1"/>
</dbReference>
<keyword evidence="4 8" id="KW-0378">Hydrolase</keyword>
<reference evidence="8 9" key="1">
    <citation type="journal article" date="2017" name="Int. J. Syst. Evol. Microbiol.">
        <title>Pseudokineococcus basanitobsidens sp. nov., isolated from volcanic rock.</title>
        <authorList>
            <person name="Lee D.W."/>
            <person name="Park M.Y."/>
            <person name="Kim J.J."/>
            <person name="Kim B.S."/>
        </authorList>
    </citation>
    <scope>NUCLEOTIDE SEQUENCE [LARGE SCALE GENOMIC DNA]</scope>
    <source>
        <strain evidence="8 9">DSM 103726</strain>
    </source>
</reference>
<evidence type="ECO:0000313" key="8">
    <source>
        <dbReference type="EMBL" id="MEJ5945838.1"/>
    </source>
</evidence>
<evidence type="ECO:0000256" key="5">
    <source>
        <dbReference type="ARBA" id="ARBA00023295"/>
    </source>
</evidence>
<name>A0ABU8RLE5_9ACTN</name>
<comment type="similarity">
    <text evidence="2">Belongs to the glycosyl hydrolase 3 family.</text>
</comment>
<dbReference type="EMBL" id="JBBIAA010000012">
    <property type="protein sequence ID" value="MEJ5945838.1"/>
    <property type="molecule type" value="Genomic_DNA"/>
</dbReference>
<dbReference type="PROSITE" id="PS00775">
    <property type="entry name" value="GLYCOSYL_HYDROL_F3"/>
    <property type="match status" value="1"/>
</dbReference>
<dbReference type="Gene3D" id="3.20.20.300">
    <property type="entry name" value="Glycoside hydrolase, family 3, N-terminal domain"/>
    <property type="match status" value="1"/>
</dbReference>
<evidence type="ECO:0000256" key="1">
    <source>
        <dbReference type="ARBA" id="ARBA00001231"/>
    </source>
</evidence>
<dbReference type="InterPro" id="IPR019800">
    <property type="entry name" value="Glyco_hydro_3_AS"/>
</dbReference>
<dbReference type="InterPro" id="IPR001764">
    <property type="entry name" value="Glyco_hydro_3_N"/>
</dbReference>
<sequence>MVAQVTRRAVLAAAAAGAGLVAALPPGREQAFAASAEDRATQVVDSMDLVQQVGQLLAAGVPFGHVTTAGHLVDWYRVGTVFWSGRSHGGVAALAQDNAELQRHATVDATRGVLVYVAVDQEGGAVQSLRGPGVSDIPSALAQSSQDAATIRYRSALWGRQLRRAGVTLDLAPVTGPVPYDNRERNQPIGRYDREFGYTGAAVAEAVGPWVQGSLSAGVQPTLKHFPGLGRVVQNTDTHFHVVDDSTTRSAETLVPWRAGVAAGAGCIMVSSAIYARIDPRGQAFLNSTVVTGMIRQDLGFDGVVMTDDVGNAEAVRDVPVPDRATRFVRAGGDLVLTLDVGQVRTMRNALYSAATEDQAFRRRVRESAIRVVTMKVRSGLA</sequence>
<feature type="signal peptide" evidence="6">
    <location>
        <begin position="1"/>
        <end position="23"/>
    </location>
</feature>
<dbReference type="PANTHER" id="PTHR30480">
    <property type="entry name" value="BETA-HEXOSAMINIDASE-RELATED"/>
    <property type="match status" value="1"/>
</dbReference>
<dbReference type="EC" id="3.2.1.52" evidence="3"/>
<organism evidence="8 9">
    <name type="scientific">Pseudokineococcus basanitobsidens</name>
    <dbReference type="NCBI Taxonomy" id="1926649"/>
    <lineage>
        <taxon>Bacteria</taxon>
        <taxon>Bacillati</taxon>
        <taxon>Actinomycetota</taxon>
        <taxon>Actinomycetes</taxon>
        <taxon>Kineosporiales</taxon>
        <taxon>Kineosporiaceae</taxon>
        <taxon>Pseudokineococcus</taxon>
    </lineage>
</organism>
<dbReference type="InterPro" id="IPR036962">
    <property type="entry name" value="Glyco_hydro_3_N_sf"/>
</dbReference>
<proteinExistence type="inferred from homology"/>
<keyword evidence="9" id="KW-1185">Reference proteome</keyword>
<protein>
    <recommendedName>
        <fullName evidence="3">beta-N-acetylhexosaminidase</fullName>
        <ecNumber evidence="3">3.2.1.52</ecNumber>
    </recommendedName>
</protein>
<evidence type="ECO:0000259" key="7">
    <source>
        <dbReference type="Pfam" id="PF00933"/>
    </source>
</evidence>